<dbReference type="GO" id="GO:0120293">
    <property type="term" value="C:dynein axonemal particle"/>
    <property type="evidence" value="ECO:0007669"/>
    <property type="project" value="UniProtKB-SubCell"/>
</dbReference>
<dbReference type="InterPro" id="IPR052298">
    <property type="entry name" value="ZMYND10"/>
</dbReference>
<dbReference type="GO" id="GO:0008270">
    <property type="term" value="F:zinc ion binding"/>
    <property type="evidence" value="ECO:0007669"/>
    <property type="project" value="UniProtKB-KW"/>
</dbReference>
<dbReference type="PROSITE" id="PS01360">
    <property type="entry name" value="ZF_MYND_1"/>
    <property type="match status" value="1"/>
</dbReference>
<name>A0A183S7A9_SCHSO</name>
<organism evidence="18">
    <name type="scientific">Schistocephalus solidus</name>
    <name type="common">Tapeworm</name>
    <dbReference type="NCBI Taxonomy" id="70667"/>
    <lineage>
        <taxon>Eukaryota</taxon>
        <taxon>Metazoa</taxon>
        <taxon>Spiralia</taxon>
        <taxon>Lophotrochozoa</taxon>
        <taxon>Platyhelminthes</taxon>
        <taxon>Cestoda</taxon>
        <taxon>Eucestoda</taxon>
        <taxon>Diphyllobothriidea</taxon>
        <taxon>Diphyllobothriidae</taxon>
        <taxon>Schistocephalus</taxon>
    </lineage>
</organism>
<dbReference type="Gene3D" id="6.10.140.2220">
    <property type="match status" value="1"/>
</dbReference>
<keyword evidence="10" id="KW-0472">Membrane</keyword>
<comment type="function">
    <text evidence="13">Plays a role in axonemal structure organization and motility. Involved in axonemal pre-assembly of inner and outer dynein arms (IDA and ODA, respectively) for proper axoneme building for cilia motility. May act by indirectly regulating transcription of dynein proteins.</text>
</comment>
<proteinExistence type="inferred from homology"/>
<dbReference type="WBParaSite" id="SSLN_0000010901-mRNA-1">
    <property type="protein sequence ID" value="SSLN_0000010901-mRNA-1"/>
    <property type="gene ID" value="SSLN_0000010901"/>
</dbReference>
<feature type="domain" description="MYND-type" evidence="15">
    <location>
        <begin position="444"/>
        <end position="480"/>
    </location>
</feature>
<evidence type="ECO:0000256" key="9">
    <source>
        <dbReference type="ARBA" id="ARBA00022833"/>
    </source>
</evidence>
<dbReference type="PANTHER" id="PTHR13244:SF7">
    <property type="entry name" value="ZINC FINGER MYND DOMAIN-CONTAINING PROTEIN 10"/>
    <property type="match status" value="1"/>
</dbReference>
<comment type="similarity">
    <text evidence="3">Belongs to the ZMYND10 family.</text>
</comment>
<dbReference type="Pfam" id="PF01753">
    <property type="entry name" value="zf-MYND"/>
    <property type="match status" value="1"/>
</dbReference>
<evidence type="ECO:0000256" key="5">
    <source>
        <dbReference type="ARBA" id="ARBA00022475"/>
    </source>
</evidence>
<evidence type="ECO:0000256" key="13">
    <source>
        <dbReference type="ARBA" id="ARBA00045527"/>
    </source>
</evidence>
<evidence type="ECO:0000256" key="3">
    <source>
        <dbReference type="ARBA" id="ARBA00005373"/>
    </source>
</evidence>
<accession>A0A183S7A9</accession>
<evidence type="ECO:0000313" key="16">
    <source>
        <dbReference type="EMBL" id="VDL81451.1"/>
    </source>
</evidence>
<comment type="subcellular location">
    <subcellularLocation>
        <location evidence="1">Apical cell membrane</location>
    </subcellularLocation>
    <subcellularLocation>
        <location evidence="2">Cytoplasm</location>
        <location evidence="2">Cytoskeleton</location>
        <location evidence="2">Microtubule organizing center</location>
        <location evidence="2">Centrosome</location>
    </subcellularLocation>
    <subcellularLocation>
        <location evidence="12">Dynein axonemal particle</location>
    </subcellularLocation>
</comment>
<evidence type="ECO:0000256" key="6">
    <source>
        <dbReference type="ARBA" id="ARBA00022490"/>
    </source>
</evidence>
<evidence type="ECO:0000256" key="10">
    <source>
        <dbReference type="ARBA" id="ARBA00023136"/>
    </source>
</evidence>
<dbReference type="STRING" id="70667.A0A183S7A9"/>
<keyword evidence="5" id="KW-1003">Cell membrane</keyword>
<evidence type="ECO:0000259" key="15">
    <source>
        <dbReference type="PROSITE" id="PS50865"/>
    </source>
</evidence>
<protein>
    <recommendedName>
        <fullName evidence="4">Zinc finger MYND domain-containing protein 10</fullName>
    </recommendedName>
</protein>
<keyword evidence="7" id="KW-0479">Metal-binding</keyword>
<evidence type="ECO:0000256" key="1">
    <source>
        <dbReference type="ARBA" id="ARBA00004221"/>
    </source>
</evidence>
<reference evidence="16 17" key="2">
    <citation type="submission" date="2018-11" db="EMBL/GenBank/DDBJ databases">
        <authorList>
            <consortium name="Pathogen Informatics"/>
        </authorList>
    </citation>
    <scope>NUCLEOTIDE SEQUENCE [LARGE SCALE GENOMIC DNA]</scope>
    <source>
        <strain evidence="16 17">NST_G2</strain>
    </source>
</reference>
<evidence type="ECO:0000313" key="18">
    <source>
        <dbReference type="WBParaSite" id="SSLN_0000010901-mRNA-1"/>
    </source>
</evidence>
<keyword evidence="8 14" id="KW-0863">Zinc-finger</keyword>
<dbReference type="GO" id="GO:0016324">
    <property type="term" value="C:apical plasma membrane"/>
    <property type="evidence" value="ECO:0007669"/>
    <property type="project" value="UniProtKB-SubCell"/>
</dbReference>
<evidence type="ECO:0000256" key="8">
    <source>
        <dbReference type="ARBA" id="ARBA00022771"/>
    </source>
</evidence>
<keyword evidence="9" id="KW-0862">Zinc</keyword>
<reference evidence="18" key="1">
    <citation type="submission" date="2016-06" db="UniProtKB">
        <authorList>
            <consortium name="WormBaseParasite"/>
        </authorList>
    </citation>
    <scope>IDENTIFICATION</scope>
</reference>
<dbReference type="PANTHER" id="PTHR13244">
    <property type="entry name" value="ZINC FINGER MYND DOMAIN CONTAINING PROTEIN 10"/>
    <property type="match status" value="1"/>
</dbReference>
<dbReference type="AlphaFoldDB" id="A0A183S7A9"/>
<evidence type="ECO:0000256" key="14">
    <source>
        <dbReference type="PROSITE-ProRule" id="PRU00134"/>
    </source>
</evidence>
<dbReference type="OrthoDB" id="432970at2759"/>
<sequence>MEIILYPSEAEAYVESLTFHDFDTYGSESWYRQHGYLDKLNMQAVVSARSGGDEFIKEFVLTHQKIPFLIQDLLATEIWKQKVLKRVLKQMPKDLPSFPIYAHIQHELVLVNLLETVTYHIDAVEALADVAIDLCDWIHRALCRLVSLSATDERKTELKALKNEIHEETNEDELRRQFKITSFEISMKAISLARHLIQHCCDYSAGVSSLPLSVGRRLLQTHDFLMLLCQLIELAPWNCEATEAASGKCLRYQWHETGVWIPETDDAHWMLVSKTEGQVWLSIYQLVFSELTTSVHYDLAENHRRQALLRLRPHLTEVLIDVLPVLSELRRFLEQFAVSESVVYRADSKSSASAIAQMCQIEMVAENWENLLKKYKGKWDEEAASFLERIRSREGQQAAKRAATRWSEAFSEENVEAIFGSSAGDQVNGYNDSFQHPLFPPPRCVVCGELASKRCSRCRQEWYCRRECQVKHWPRHKQACDLVSAAQIEETS</sequence>
<evidence type="ECO:0000256" key="7">
    <source>
        <dbReference type="ARBA" id="ARBA00022723"/>
    </source>
</evidence>
<dbReference type="GO" id="GO:0034451">
    <property type="term" value="C:centriolar satellite"/>
    <property type="evidence" value="ECO:0007669"/>
    <property type="project" value="TreeGrafter"/>
</dbReference>
<evidence type="ECO:0000313" key="17">
    <source>
        <dbReference type="Proteomes" id="UP000275846"/>
    </source>
</evidence>
<evidence type="ECO:0000256" key="4">
    <source>
        <dbReference type="ARBA" id="ARBA00016317"/>
    </source>
</evidence>
<dbReference type="Proteomes" id="UP000275846">
    <property type="component" value="Unassembled WGS sequence"/>
</dbReference>
<keyword evidence="6" id="KW-0963">Cytoplasm</keyword>
<evidence type="ECO:0000256" key="12">
    <source>
        <dbReference type="ARBA" id="ARBA00024190"/>
    </source>
</evidence>
<dbReference type="GO" id="GO:0036158">
    <property type="term" value="P:outer dynein arm assembly"/>
    <property type="evidence" value="ECO:0007669"/>
    <property type="project" value="TreeGrafter"/>
</dbReference>
<dbReference type="InterPro" id="IPR002893">
    <property type="entry name" value="Znf_MYND"/>
</dbReference>
<evidence type="ECO:0000256" key="11">
    <source>
        <dbReference type="ARBA" id="ARBA00023212"/>
    </source>
</evidence>
<keyword evidence="11" id="KW-0206">Cytoskeleton</keyword>
<keyword evidence="17" id="KW-1185">Reference proteome</keyword>
<gene>
    <name evidence="16" type="ORF">SSLN_LOCUS107</name>
</gene>
<evidence type="ECO:0000256" key="2">
    <source>
        <dbReference type="ARBA" id="ARBA00004300"/>
    </source>
</evidence>
<dbReference type="EMBL" id="UYSU01000052">
    <property type="protein sequence ID" value="VDL81451.1"/>
    <property type="molecule type" value="Genomic_DNA"/>
</dbReference>
<dbReference type="FunFam" id="6.10.140.2220:FF:000009">
    <property type="entry name" value="Zinc finger MYND domain-containing protein 10"/>
    <property type="match status" value="1"/>
</dbReference>
<dbReference type="GO" id="GO:0044458">
    <property type="term" value="P:motile cilium assembly"/>
    <property type="evidence" value="ECO:0007669"/>
    <property type="project" value="TreeGrafter"/>
</dbReference>
<dbReference type="GO" id="GO:0036159">
    <property type="term" value="P:inner dynein arm assembly"/>
    <property type="evidence" value="ECO:0007669"/>
    <property type="project" value="TreeGrafter"/>
</dbReference>
<dbReference type="PROSITE" id="PS50865">
    <property type="entry name" value="ZF_MYND_2"/>
    <property type="match status" value="1"/>
</dbReference>
<dbReference type="SUPFAM" id="SSF144232">
    <property type="entry name" value="HIT/MYND zinc finger-like"/>
    <property type="match status" value="1"/>
</dbReference>